<evidence type="ECO:0000313" key="4">
    <source>
        <dbReference type="Proteomes" id="UP000295122"/>
    </source>
</evidence>
<dbReference type="RefSeq" id="WP_133767854.1">
    <property type="nucleotide sequence ID" value="NZ_SNZR01000002.1"/>
</dbReference>
<feature type="signal peptide" evidence="2">
    <location>
        <begin position="1"/>
        <end position="21"/>
    </location>
</feature>
<dbReference type="Gene3D" id="3.40.190.10">
    <property type="entry name" value="Periplasmic binding protein-like II"/>
    <property type="match status" value="1"/>
</dbReference>
<organism evidence="3 4">
    <name type="scientific">Enterovirga rhinocerotis</name>
    <dbReference type="NCBI Taxonomy" id="1339210"/>
    <lineage>
        <taxon>Bacteria</taxon>
        <taxon>Pseudomonadati</taxon>
        <taxon>Pseudomonadota</taxon>
        <taxon>Alphaproteobacteria</taxon>
        <taxon>Hyphomicrobiales</taxon>
        <taxon>Methylobacteriaceae</taxon>
        <taxon>Enterovirga</taxon>
    </lineage>
</organism>
<comment type="similarity">
    <text evidence="1">Belongs to the UPF0065 (bug) family.</text>
</comment>
<dbReference type="CDD" id="cd07012">
    <property type="entry name" value="PBP2_Bug_TTT"/>
    <property type="match status" value="1"/>
</dbReference>
<dbReference type="Proteomes" id="UP000295122">
    <property type="component" value="Unassembled WGS sequence"/>
</dbReference>
<keyword evidence="3" id="KW-0675">Receptor</keyword>
<accession>A0A4R7CC21</accession>
<reference evidence="3 4" key="1">
    <citation type="submission" date="2019-03" db="EMBL/GenBank/DDBJ databases">
        <title>Genomic Encyclopedia of Type Strains, Phase IV (KMG-IV): sequencing the most valuable type-strain genomes for metagenomic binning, comparative biology and taxonomic classification.</title>
        <authorList>
            <person name="Goeker M."/>
        </authorList>
    </citation>
    <scope>NUCLEOTIDE SEQUENCE [LARGE SCALE GENOMIC DNA]</scope>
    <source>
        <strain evidence="3 4">DSM 25903</strain>
    </source>
</reference>
<evidence type="ECO:0000313" key="3">
    <source>
        <dbReference type="EMBL" id="TDR95690.1"/>
    </source>
</evidence>
<dbReference type="InterPro" id="IPR005064">
    <property type="entry name" value="BUG"/>
</dbReference>
<dbReference type="SUPFAM" id="SSF53850">
    <property type="entry name" value="Periplasmic binding protein-like II"/>
    <property type="match status" value="1"/>
</dbReference>
<proteinExistence type="inferred from homology"/>
<protein>
    <submittedName>
        <fullName evidence="3">Tripartite-type tricarboxylate transporter receptor subunit TctC</fullName>
    </submittedName>
</protein>
<evidence type="ECO:0000256" key="1">
    <source>
        <dbReference type="ARBA" id="ARBA00006987"/>
    </source>
</evidence>
<dbReference type="PANTHER" id="PTHR42928:SF5">
    <property type="entry name" value="BLR1237 PROTEIN"/>
    <property type="match status" value="1"/>
</dbReference>
<gene>
    <name evidence="3" type="ORF">EV668_0032</name>
</gene>
<dbReference type="OrthoDB" id="7374807at2"/>
<dbReference type="Pfam" id="PF03401">
    <property type="entry name" value="TctC"/>
    <property type="match status" value="1"/>
</dbReference>
<keyword evidence="2" id="KW-0732">Signal</keyword>
<feature type="chain" id="PRO_5020533469" evidence="2">
    <location>
        <begin position="22"/>
        <end position="317"/>
    </location>
</feature>
<keyword evidence="4" id="KW-1185">Reference proteome</keyword>
<dbReference type="PIRSF" id="PIRSF017082">
    <property type="entry name" value="YflP"/>
    <property type="match status" value="1"/>
</dbReference>
<dbReference type="InterPro" id="IPR042100">
    <property type="entry name" value="Bug_dom1"/>
</dbReference>
<sequence length="317" mass="33176">MLGRFLVGFIGLTALAQPVLAQQPAPATWKPEKPIQLIVGFQAGGGTDVTARLVAQAAEGIIPVPIVVVNKPGASGALAAEFVAGAEPDGLTLLIGGGSESTTLPIYGKSNYKLSDFKAIGRVNREHMVLVTRKGSGLDSIEALVKRAKAEPGKLTYGSSGHGGILQAGFQAFERAAGIQLSHVPYRGGAHALQSVLGGHLDMTLITPPEAKAQLEAGTVHALATTSDRASAIPDVPSLKELGYDVNVENMKGLMLPARTPDPITRYLTEAFGRVIQGEKLREIAARSGFEISYLDGDAFFAAMDRTSKAVQAAKKD</sequence>
<evidence type="ECO:0000256" key="2">
    <source>
        <dbReference type="SAM" id="SignalP"/>
    </source>
</evidence>
<name>A0A4R7CC21_9HYPH</name>
<dbReference type="EMBL" id="SNZR01000002">
    <property type="protein sequence ID" value="TDR95690.1"/>
    <property type="molecule type" value="Genomic_DNA"/>
</dbReference>
<dbReference type="Gene3D" id="3.40.190.150">
    <property type="entry name" value="Bordetella uptake gene, domain 1"/>
    <property type="match status" value="1"/>
</dbReference>
<comment type="caution">
    <text evidence="3">The sequence shown here is derived from an EMBL/GenBank/DDBJ whole genome shotgun (WGS) entry which is preliminary data.</text>
</comment>
<dbReference type="PANTHER" id="PTHR42928">
    <property type="entry name" value="TRICARBOXYLATE-BINDING PROTEIN"/>
    <property type="match status" value="1"/>
</dbReference>
<dbReference type="AlphaFoldDB" id="A0A4R7CC21"/>